<dbReference type="SUPFAM" id="SSF51569">
    <property type="entry name" value="Aldolase"/>
    <property type="match status" value="1"/>
</dbReference>
<reference evidence="12" key="1">
    <citation type="submission" date="2020-01" db="EMBL/GenBank/DDBJ databases">
        <authorList>
            <person name="Seo Y.L."/>
        </authorList>
    </citation>
    <scope>NUCLEOTIDE SEQUENCE</scope>
    <source>
        <strain evidence="12">R11</strain>
    </source>
</reference>
<keyword evidence="9 11" id="KW-0704">Schiff base</keyword>
<evidence type="ECO:0000256" key="7">
    <source>
        <dbReference type="ARBA" id="ARBA00022679"/>
    </source>
</evidence>
<reference evidence="12" key="2">
    <citation type="submission" date="2020-10" db="EMBL/GenBank/DDBJ databases">
        <title>Mucilaginibacter sp. nov., isolated from soil.</title>
        <authorList>
            <person name="Jeon C.O."/>
        </authorList>
    </citation>
    <scope>NUCLEOTIDE SEQUENCE</scope>
    <source>
        <strain evidence="12">R11</strain>
    </source>
</reference>
<dbReference type="RefSeq" id="WP_166583836.1">
    <property type="nucleotide sequence ID" value="NZ_WWEO01000025.1"/>
</dbReference>
<comment type="catalytic activity">
    <reaction evidence="10 11">
        <text>D-sedoheptulose 7-phosphate + D-glyceraldehyde 3-phosphate = D-erythrose 4-phosphate + beta-D-fructose 6-phosphate</text>
        <dbReference type="Rhea" id="RHEA:17053"/>
        <dbReference type="ChEBI" id="CHEBI:16897"/>
        <dbReference type="ChEBI" id="CHEBI:57483"/>
        <dbReference type="ChEBI" id="CHEBI:57634"/>
        <dbReference type="ChEBI" id="CHEBI:59776"/>
        <dbReference type="EC" id="2.2.1.2"/>
    </reaction>
</comment>
<comment type="similarity">
    <text evidence="4 11">Belongs to the transaldolase family. Type 2 subfamily.</text>
</comment>
<dbReference type="GO" id="GO:0005737">
    <property type="term" value="C:cytoplasm"/>
    <property type="evidence" value="ECO:0007669"/>
    <property type="project" value="UniProtKB-SubCell"/>
</dbReference>
<dbReference type="Pfam" id="PF00923">
    <property type="entry name" value="TAL_FSA"/>
    <property type="match status" value="1"/>
</dbReference>
<evidence type="ECO:0000256" key="8">
    <source>
        <dbReference type="ARBA" id="ARBA00023126"/>
    </source>
</evidence>
<evidence type="ECO:0000256" key="9">
    <source>
        <dbReference type="ARBA" id="ARBA00023270"/>
    </source>
</evidence>
<keyword evidence="7 11" id="KW-0808">Transferase</keyword>
<evidence type="ECO:0000256" key="3">
    <source>
        <dbReference type="ARBA" id="ARBA00004857"/>
    </source>
</evidence>
<accession>A0A965ZB33</accession>
<dbReference type="InterPro" id="IPR004732">
    <property type="entry name" value="Transaldolase_2"/>
</dbReference>
<evidence type="ECO:0000256" key="4">
    <source>
        <dbReference type="ARBA" id="ARBA00008426"/>
    </source>
</evidence>
<dbReference type="GO" id="GO:0006098">
    <property type="term" value="P:pentose-phosphate shunt"/>
    <property type="evidence" value="ECO:0007669"/>
    <property type="project" value="UniProtKB-UniRule"/>
</dbReference>
<keyword evidence="6 11" id="KW-0963">Cytoplasm</keyword>
<evidence type="ECO:0000256" key="11">
    <source>
        <dbReference type="HAMAP-Rule" id="MF_00493"/>
    </source>
</evidence>
<name>A0A965ZB33_9SPHI</name>
<gene>
    <name evidence="11 12" type="primary">tal</name>
    <name evidence="12" type="ORF">GSY63_00215</name>
</gene>
<dbReference type="PIRSF" id="PIRSF036915">
    <property type="entry name" value="Trnald_Bac_Plnt"/>
    <property type="match status" value="1"/>
</dbReference>
<dbReference type="EMBL" id="WWEO01000025">
    <property type="protein sequence ID" value="NCD67773.1"/>
    <property type="molecule type" value="Genomic_DNA"/>
</dbReference>
<evidence type="ECO:0000313" key="12">
    <source>
        <dbReference type="EMBL" id="NCD67773.1"/>
    </source>
</evidence>
<dbReference type="NCBIfam" id="NF002881">
    <property type="entry name" value="PRK03343.1"/>
    <property type="match status" value="1"/>
</dbReference>
<feature type="active site" description="Schiff-base intermediate with substrate" evidence="11">
    <location>
        <position position="140"/>
    </location>
</feature>
<comment type="subcellular location">
    <subcellularLocation>
        <location evidence="2 11">Cytoplasm</location>
    </subcellularLocation>
</comment>
<dbReference type="HAMAP" id="MF_00493">
    <property type="entry name" value="Transaldolase_2"/>
    <property type="match status" value="1"/>
</dbReference>
<protein>
    <recommendedName>
        <fullName evidence="5 11">Transaldolase</fullName>
        <ecNumber evidence="5 11">2.2.1.2</ecNumber>
    </recommendedName>
</protein>
<proteinExistence type="inferred from homology"/>
<dbReference type="GO" id="GO:0005975">
    <property type="term" value="P:carbohydrate metabolic process"/>
    <property type="evidence" value="ECO:0007669"/>
    <property type="project" value="InterPro"/>
</dbReference>
<dbReference type="PROSITE" id="PS00958">
    <property type="entry name" value="TRANSALDOLASE_2"/>
    <property type="match status" value="1"/>
</dbReference>
<dbReference type="AlphaFoldDB" id="A0A965ZB33"/>
<dbReference type="PROSITE" id="PS01054">
    <property type="entry name" value="TRANSALDOLASE_1"/>
    <property type="match status" value="1"/>
</dbReference>
<dbReference type="InterPro" id="IPR013785">
    <property type="entry name" value="Aldolase_TIM"/>
</dbReference>
<keyword evidence="8 11" id="KW-0570">Pentose shunt</keyword>
<dbReference type="NCBIfam" id="TIGR00876">
    <property type="entry name" value="tal_mycobact"/>
    <property type="match status" value="1"/>
</dbReference>
<evidence type="ECO:0000256" key="1">
    <source>
        <dbReference type="ARBA" id="ARBA00003518"/>
    </source>
</evidence>
<evidence type="ECO:0000256" key="6">
    <source>
        <dbReference type="ARBA" id="ARBA00022490"/>
    </source>
</evidence>
<dbReference type="Gene3D" id="3.20.20.70">
    <property type="entry name" value="Aldolase class I"/>
    <property type="match status" value="1"/>
</dbReference>
<sequence>MKNPLAQIPDFGQSIWLDYIRRSFIQSGELKKLIDEDDLRGVTSNPAIFEEAIAHSDDYNDTINELAKTDLSTEDIFLKLAIEDVQSAADLFKGVYEKTDALDGYVSLEVSPGLARDTEGSIAEARSSWKTLDRKNVMIKIPGTKEGLPAIKELISEGININVTLLFSLDRYRQVAEAYVEGLEARLAKGEPIEHVASVASFFLSRIDTMVDPMLEEVIKTDRNRATPAKQLLGKVAIASARVAYHIYKEVFESDRFKALAAKGAKPQRLLWASTSVKNKAYDPLMYLEALIGPETVDTVPKETLALYRETGHPASRLESELEEAQYQLYQLEDVVGFKLADITQKLEEEGIEKFIKPFGSLMDVLAQKRQEAAV</sequence>
<evidence type="ECO:0000256" key="5">
    <source>
        <dbReference type="ARBA" id="ARBA00013151"/>
    </source>
</evidence>
<organism evidence="12 13">
    <name type="scientific">Mucilaginibacter agri</name>
    <dbReference type="NCBI Taxonomy" id="2695265"/>
    <lineage>
        <taxon>Bacteria</taxon>
        <taxon>Pseudomonadati</taxon>
        <taxon>Bacteroidota</taxon>
        <taxon>Sphingobacteriia</taxon>
        <taxon>Sphingobacteriales</taxon>
        <taxon>Sphingobacteriaceae</taxon>
        <taxon>Mucilaginibacter</taxon>
    </lineage>
</organism>
<dbReference type="Proteomes" id="UP000638732">
    <property type="component" value="Unassembled WGS sequence"/>
</dbReference>
<comment type="function">
    <text evidence="1 11">Transaldolase is important for the balance of metabolites in the pentose-phosphate pathway.</text>
</comment>
<keyword evidence="13" id="KW-1185">Reference proteome</keyword>
<dbReference type="InterPro" id="IPR018225">
    <property type="entry name" value="Transaldolase_AS"/>
</dbReference>
<dbReference type="CDD" id="cd00955">
    <property type="entry name" value="Transaldolase_like"/>
    <property type="match status" value="1"/>
</dbReference>
<dbReference type="PANTHER" id="PTHR10683:SF31">
    <property type="entry name" value="TRANSALDOLASE"/>
    <property type="match status" value="1"/>
</dbReference>
<evidence type="ECO:0000313" key="13">
    <source>
        <dbReference type="Proteomes" id="UP000638732"/>
    </source>
</evidence>
<dbReference type="GO" id="GO:0004801">
    <property type="term" value="F:transaldolase activity"/>
    <property type="evidence" value="ECO:0007669"/>
    <property type="project" value="UniProtKB-UniRule"/>
</dbReference>
<dbReference type="PANTHER" id="PTHR10683">
    <property type="entry name" value="TRANSALDOLASE"/>
    <property type="match status" value="1"/>
</dbReference>
<evidence type="ECO:0000256" key="10">
    <source>
        <dbReference type="ARBA" id="ARBA00048810"/>
    </source>
</evidence>
<comment type="pathway">
    <text evidence="3 11">Carbohydrate degradation; pentose phosphate pathway; D-glyceraldehyde 3-phosphate and beta-D-fructose 6-phosphate from D-ribose 5-phosphate and D-xylulose 5-phosphate (non-oxidative stage): step 2/3.</text>
</comment>
<dbReference type="InterPro" id="IPR001585">
    <property type="entry name" value="TAL/FSA"/>
</dbReference>
<comment type="caution">
    <text evidence="12">The sequence shown here is derived from an EMBL/GenBank/DDBJ whole genome shotgun (WGS) entry which is preliminary data.</text>
</comment>
<evidence type="ECO:0000256" key="2">
    <source>
        <dbReference type="ARBA" id="ARBA00004496"/>
    </source>
</evidence>
<dbReference type="EC" id="2.2.1.2" evidence="5 11"/>